<evidence type="ECO:0000313" key="3">
    <source>
        <dbReference type="EMBL" id="CUU39051.1"/>
    </source>
</evidence>
<gene>
    <name evidence="3" type="ORF">BN2458_PEG0164</name>
    <name evidence="4" type="ORF">LS75_007500</name>
</gene>
<dbReference type="PATRIC" id="fig|76936.10.peg.159"/>
<evidence type="ECO:0000313" key="6">
    <source>
        <dbReference type="Proteomes" id="UP000064525"/>
    </source>
</evidence>
<protein>
    <submittedName>
        <fullName evidence="4">DUF2892 domain-containing protein</fullName>
    </submittedName>
    <submittedName>
        <fullName evidence="3">Predicted membrane-associated</fullName>
    </submittedName>
</protein>
<keyword evidence="1" id="KW-1133">Transmembrane helix</keyword>
<dbReference type="Proteomes" id="UP000029925">
    <property type="component" value="Unassembled WGS sequence"/>
</dbReference>
<dbReference type="InterPro" id="IPR021309">
    <property type="entry name" value="YgaP-like_TM"/>
</dbReference>
<dbReference type="AlphaFoldDB" id="A0A099UEV7"/>
<feature type="transmembrane region" description="Helical" evidence="1">
    <location>
        <begin position="7"/>
        <end position="23"/>
    </location>
</feature>
<reference evidence="4 5" key="1">
    <citation type="journal article" date="2014" name="Genome Announc.">
        <title>Draft genome sequences of eight enterohepatic helicobacter species isolated from both laboratory and wild rodents.</title>
        <authorList>
            <person name="Sheh A."/>
            <person name="Shen Z."/>
            <person name="Fox J.G."/>
        </authorList>
    </citation>
    <scope>NUCLEOTIDE SEQUENCE [LARGE SCALE GENOMIC DNA]</scope>
    <source>
        <strain evidence="4 5">MIT 98-6810</strain>
    </source>
</reference>
<accession>A0A099UEV7</accession>
<dbReference type="Proteomes" id="UP000064525">
    <property type="component" value="Chromosome I"/>
</dbReference>
<feature type="domain" description="Inner membrane protein YgaP-like transmembrane" evidence="2">
    <location>
        <begin position="3"/>
        <end position="55"/>
    </location>
</feature>
<dbReference type="EMBL" id="JRPF02000009">
    <property type="protein sequence ID" value="TLD78148.1"/>
    <property type="molecule type" value="Genomic_DNA"/>
</dbReference>
<evidence type="ECO:0000259" key="2">
    <source>
        <dbReference type="Pfam" id="PF11127"/>
    </source>
</evidence>
<dbReference type="KEGG" id="hty:BN2458_PEG0164"/>
<evidence type="ECO:0000313" key="5">
    <source>
        <dbReference type="Proteomes" id="UP000029925"/>
    </source>
</evidence>
<dbReference type="STRING" id="76936.BN2458_PEG0164"/>
<name>A0A099UEV7_9HELI</name>
<reference evidence="6" key="3">
    <citation type="submission" date="2015-11" db="EMBL/GenBank/DDBJ databases">
        <authorList>
            <person name="Anvar S.Y."/>
        </authorList>
    </citation>
    <scope>NUCLEOTIDE SEQUENCE [LARGE SCALE GENOMIC DNA]</scope>
</reference>
<dbReference type="GeneID" id="78150513"/>
<sequence length="69" mass="7742">MKTTERIIRVVLAFVIFAAGFYFESWWGLVGLIPLLTGAFGFCPLYVWTGRQACPLGACPISKKDKEQE</sequence>
<organism evidence="3 6">
    <name type="scientific">Helicobacter typhlonius</name>
    <dbReference type="NCBI Taxonomy" id="76936"/>
    <lineage>
        <taxon>Bacteria</taxon>
        <taxon>Pseudomonadati</taxon>
        <taxon>Campylobacterota</taxon>
        <taxon>Epsilonproteobacteria</taxon>
        <taxon>Campylobacterales</taxon>
        <taxon>Helicobacteraceae</taxon>
        <taxon>Helicobacter</taxon>
    </lineage>
</organism>
<keyword evidence="1" id="KW-0812">Transmembrane</keyword>
<proteinExistence type="predicted"/>
<dbReference type="Pfam" id="PF11127">
    <property type="entry name" value="YgaP-like_TM"/>
    <property type="match status" value="1"/>
</dbReference>
<keyword evidence="1" id="KW-0472">Membrane</keyword>
<evidence type="ECO:0000256" key="1">
    <source>
        <dbReference type="SAM" id="Phobius"/>
    </source>
</evidence>
<feature type="transmembrane region" description="Helical" evidence="1">
    <location>
        <begin position="29"/>
        <end position="48"/>
    </location>
</feature>
<dbReference type="OrthoDB" id="9804804at2"/>
<reference evidence="3" key="2">
    <citation type="submission" date="2015-11" db="EMBL/GenBank/DDBJ databases">
        <authorList>
            <person name="Zhang Y."/>
            <person name="Guo Z."/>
        </authorList>
    </citation>
    <scope>NUCLEOTIDE SEQUENCE</scope>
    <source>
        <strain evidence="3">1</strain>
    </source>
</reference>
<keyword evidence="5" id="KW-1185">Reference proteome</keyword>
<evidence type="ECO:0000313" key="4">
    <source>
        <dbReference type="EMBL" id="TLD78148.1"/>
    </source>
</evidence>
<dbReference type="EMBL" id="LN907858">
    <property type="protein sequence ID" value="CUU39051.1"/>
    <property type="molecule type" value="Genomic_DNA"/>
</dbReference>
<dbReference type="RefSeq" id="WP_034328519.1">
    <property type="nucleotide sequence ID" value="NZ_CAJTQN010000011.1"/>
</dbReference>